<reference evidence="1 2" key="1">
    <citation type="journal article" date="2016" name="Nat. Commun.">
        <title>Thousands of microbial genomes shed light on interconnected biogeochemical processes in an aquifer system.</title>
        <authorList>
            <person name="Anantharaman K."/>
            <person name="Brown C.T."/>
            <person name="Hug L.A."/>
            <person name="Sharon I."/>
            <person name="Castelle C.J."/>
            <person name="Probst A.J."/>
            <person name="Thomas B.C."/>
            <person name="Singh A."/>
            <person name="Wilkins M.J."/>
            <person name="Karaoz U."/>
            <person name="Brodie E.L."/>
            <person name="Williams K.H."/>
            <person name="Hubbard S.S."/>
            <person name="Banfield J.F."/>
        </authorList>
    </citation>
    <scope>NUCLEOTIDE SEQUENCE [LARGE SCALE GENOMIC DNA]</scope>
</reference>
<proteinExistence type="predicted"/>
<dbReference type="STRING" id="1798471.A3A21_04150"/>
<name>A0A1F6BWW3_9BACT</name>
<organism evidence="1 2">
    <name type="scientific">Candidatus Jorgensenbacteria bacterium RIFCSPLOWO2_01_FULL_45_25b</name>
    <dbReference type="NCBI Taxonomy" id="1798471"/>
    <lineage>
        <taxon>Bacteria</taxon>
        <taxon>Candidatus Joergenseniibacteriota</taxon>
    </lineage>
</organism>
<dbReference type="AlphaFoldDB" id="A0A1F6BWW3"/>
<dbReference type="Proteomes" id="UP000176996">
    <property type="component" value="Unassembled WGS sequence"/>
</dbReference>
<comment type="caution">
    <text evidence="1">The sequence shown here is derived from an EMBL/GenBank/DDBJ whole genome shotgun (WGS) entry which is preliminary data.</text>
</comment>
<protein>
    <submittedName>
        <fullName evidence="1">Uncharacterized protein</fullName>
    </submittedName>
</protein>
<evidence type="ECO:0000313" key="1">
    <source>
        <dbReference type="EMBL" id="OGG41313.1"/>
    </source>
</evidence>
<accession>A0A1F6BWW3</accession>
<sequence>MKKIVQWIGGFLRKITGETFYEATGKVIVETVTGEMKRRTEPRAIDGFNTYLRLYAGRRVEQRHMDDFQDWQRRMQGDENGPGFRSYPPDRRRYGVFDEEISMGALNTKYRSFPDTDEGCQERGLWVEWFLRLPQQEKDEEITLLTNDSVQKIARSLRREGARVVEELGVHDAVRQFNDAAEQRLNESAARHDRGRGLF</sequence>
<evidence type="ECO:0000313" key="2">
    <source>
        <dbReference type="Proteomes" id="UP000176996"/>
    </source>
</evidence>
<dbReference type="EMBL" id="MFKK01000013">
    <property type="protein sequence ID" value="OGG41313.1"/>
    <property type="molecule type" value="Genomic_DNA"/>
</dbReference>
<gene>
    <name evidence="1" type="ORF">A3A21_04150</name>
</gene>